<proteinExistence type="predicted"/>
<keyword evidence="1" id="KW-0732">Signal</keyword>
<dbReference type="OrthoDB" id="5588185at2759"/>
<dbReference type="Proteomes" id="UP000807716">
    <property type="component" value="Unassembled WGS sequence"/>
</dbReference>
<evidence type="ECO:0000256" key="1">
    <source>
        <dbReference type="SAM" id="SignalP"/>
    </source>
</evidence>
<organism evidence="2 3">
    <name type="scientific">Actinomortierella ambigua</name>
    <dbReference type="NCBI Taxonomy" id="1343610"/>
    <lineage>
        <taxon>Eukaryota</taxon>
        <taxon>Fungi</taxon>
        <taxon>Fungi incertae sedis</taxon>
        <taxon>Mucoromycota</taxon>
        <taxon>Mortierellomycotina</taxon>
        <taxon>Mortierellomycetes</taxon>
        <taxon>Mortierellales</taxon>
        <taxon>Mortierellaceae</taxon>
        <taxon>Actinomortierella</taxon>
    </lineage>
</organism>
<protein>
    <recommendedName>
        <fullName evidence="4">Methanethiol oxidase</fullName>
    </recommendedName>
</protein>
<dbReference type="InterPro" id="IPR015943">
    <property type="entry name" value="WD40/YVTN_repeat-like_dom_sf"/>
</dbReference>
<name>A0A9P6PZN0_9FUNG</name>
<comment type="caution">
    <text evidence="2">The sequence shown here is derived from an EMBL/GenBank/DDBJ whole genome shotgun (WGS) entry which is preliminary data.</text>
</comment>
<sequence length="372" mass="40544">MLFCQRWAVLVSVLLQVAIAKVHVPVTPVSTDRAVTFQYVENTLPLAAQTHEVIMVPKTSVMLVSQMSNSVLIKARVDRQGVFQHLGAFQLGNNSSGLHGLAPSKAYKGKVWVTLQNDNLIVLLDPRVDDISAAPKVVKVIRVPKPGLGPHYVGEYGDELWSTMQTSSHVLRINHKDTDVYSIYKAQPKPVFIAKHPINGMFYTGQDDSSSVMQINPKTGETKQIAIPVNAGQTPVGMISGPLGIWFVLLGTGEKGTGTFGHIDADGKVKFHKLSSALGANASLLHLAIDPHPDISHTIWFLTSSIINPKALDSVIKVVFNPTYSEIIKEEVTVLPTQQCKAHRIWLTDTTVFATELTSSKVFAWSKAAAAK</sequence>
<evidence type="ECO:0000313" key="2">
    <source>
        <dbReference type="EMBL" id="KAG0255468.1"/>
    </source>
</evidence>
<feature type="signal peptide" evidence="1">
    <location>
        <begin position="1"/>
        <end position="20"/>
    </location>
</feature>
<dbReference type="SUPFAM" id="SSF63825">
    <property type="entry name" value="YWTD domain"/>
    <property type="match status" value="1"/>
</dbReference>
<evidence type="ECO:0008006" key="4">
    <source>
        <dbReference type="Google" id="ProtNLM"/>
    </source>
</evidence>
<accession>A0A9P6PZN0</accession>
<reference evidence="2" key="1">
    <citation type="journal article" date="2020" name="Fungal Divers.">
        <title>Resolving the Mortierellaceae phylogeny through synthesis of multi-gene phylogenetics and phylogenomics.</title>
        <authorList>
            <person name="Vandepol N."/>
            <person name="Liber J."/>
            <person name="Desiro A."/>
            <person name="Na H."/>
            <person name="Kennedy M."/>
            <person name="Barry K."/>
            <person name="Grigoriev I.V."/>
            <person name="Miller A.N."/>
            <person name="O'Donnell K."/>
            <person name="Stajich J.E."/>
            <person name="Bonito G."/>
        </authorList>
    </citation>
    <scope>NUCLEOTIDE SEQUENCE</scope>
    <source>
        <strain evidence="2">BC1065</strain>
    </source>
</reference>
<gene>
    <name evidence="2" type="ORF">DFQ27_006237</name>
</gene>
<feature type="chain" id="PRO_5040398477" description="Methanethiol oxidase" evidence="1">
    <location>
        <begin position="21"/>
        <end position="372"/>
    </location>
</feature>
<dbReference type="Gene3D" id="2.130.10.10">
    <property type="entry name" value="YVTN repeat-like/Quinoprotein amine dehydrogenase"/>
    <property type="match status" value="1"/>
</dbReference>
<evidence type="ECO:0000313" key="3">
    <source>
        <dbReference type="Proteomes" id="UP000807716"/>
    </source>
</evidence>
<dbReference type="AlphaFoldDB" id="A0A9P6PZN0"/>
<dbReference type="EMBL" id="JAAAJB010000459">
    <property type="protein sequence ID" value="KAG0255468.1"/>
    <property type="molecule type" value="Genomic_DNA"/>
</dbReference>
<keyword evidence="3" id="KW-1185">Reference proteome</keyword>